<evidence type="ECO:0000313" key="3">
    <source>
        <dbReference type="EMBL" id="RLP78178.1"/>
    </source>
</evidence>
<dbReference type="RefSeq" id="WP_121623644.1">
    <property type="nucleotide sequence ID" value="NZ_JACIIW010000009.1"/>
</dbReference>
<proteinExistence type="inferred from homology"/>
<dbReference type="Gene3D" id="3.90.1300.10">
    <property type="entry name" value="Amidase signature (AS) domain"/>
    <property type="match status" value="1"/>
</dbReference>
<evidence type="ECO:0000259" key="2">
    <source>
        <dbReference type="Pfam" id="PF01425"/>
    </source>
</evidence>
<comment type="similarity">
    <text evidence="1">Belongs to the amidase family.</text>
</comment>
<organism evidence="3 4">
    <name type="scientific">Xanthobacter tagetidis</name>
    <dbReference type="NCBI Taxonomy" id="60216"/>
    <lineage>
        <taxon>Bacteria</taxon>
        <taxon>Pseudomonadati</taxon>
        <taxon>Pseudomonadota</taxon>
        <taxon>Alphaproteobacteria</taxon>
        <taxon>Hyphomicrobiales</taxon>
        <taxon>Xanthobacteraceae</taxon>
        <taxon>Xanthobacter</taxon>
    </lineage>
</organism>
<dbReference type="Pfam" id="PF01425">
    <property type="entry name" value="Amidase"/>
    <property type="match status" value="1"/>
</dbReference>
<name>A0A3L7AEQ4_9HYPH</name>
<dbReference type="Proteomes" id="UP000269692">
    <property type="component" value="Unassembled WGS sequence"/>
</dbReference>
<accession>A0A3L7AEQ4</accession>
<gene>
    <name evidence="3" type="ORF">D9R14_12390</name>
</gene>
<sequence>MNPAGVLWRLSAAELAAAYAAGTADPVAALESCLGRLDAVNGALNAVVTLDADGARAAAAQSRARWQRGAPLSGLDGVPITVKDNLFVRGLRATWGSRLYSDHVAEEDDLPVARLRAVGAIIIGKTNTPELSLAGFTTNDVFGSTANPWDTRLSPGGSSGGAVAAVAGGIAPIAIATDAGGSTRRPASHAGCVGLKASVGRIARGAGFPALTSDLQTIGVIARTAGDVQAVMAIIAPAIAPPIAPAPPQDAAAPQVIGAFCDLPGWPLDGEVRRSYQQAIRRLESLGHRVREIPAPYDPDEVNRLFGTLAAAGVARTVRRFPDWRGRVTAPIAAMAETGLGLAATDYLDALDAVHAMRRSLMGVFEGLDLLLTPTAAALPWPREDAFPATIDGQAASPRASAVFTTFVNLAGFAAISVPAAPSASGLPIGIQLIGGAGSEERLIGLADALDRQSPWEKLAPL</sequence>
<comment type="caution">
    <text evidence="3">The sequence shown here is derived from an EMBL/GenBank/DDBJ whole genome shotgun (WGS) entry which is preliminary data.</text>
</comment>
<feature type="domain" description="Amidase" evidence="2">
    <location>
        <begin position="29"/>
        <end position="443"/>
    </location>
</feature>
<protein>
    <submittedName>
        <fullName evidence="3">Amidase</fullName>
    </submittedName>
</protein>
<evidence type="ECO:0000256" key="1">
    <source>
        <dbReference type="ARBA" id="ARBA00009199"/>
    </source>
</evidence>
<dbReference type="OrthoDB" id="9814821at2"/>
<evidence type="ECO:0000313" key="4">
    <source>
        <dbReference type="Proteomes" id="UP000269692"/>
    </source>
</evidence>
<dbReference type="InterPro" id="IPR023631">
    <property type="entry name" value="Amidase_dom"/>
</dbReference>
<dbReference type="InterPro" id="IPR000120">
    <property type="entry name" value="Amidase"/>
</dbReference>
<dbReference type="PANTHER" id="PTHR11895">
    <property type="entry name" value="TRANSAMIDASE"/>
    <property type="match status" value="1"/>
</dbReference>
<dbReference type="PANTHER" id="PTHR11895:SF7">
    <property type="entry name" value="GLUTAMYL-TRNA(GLN) AMIDOTRANSFERASE SUBUNIT A, MITOCHONDRIAL"/>
    <property type="match status" value="1"/>
</dbReference>
<dbReference type="SUPFAM" id="SSF75304">
    <property type="entry name" value="Amidase signature (AS) enzymes"/>
    <property type="match status" value="1"/>
</dbReference>
<dbReference type="GO" id="GO:0003824">
    <property type="term" value="F:catalytic activity"/>
    <property type="evidence" value="ECO:0007669"/>
    <property type="project" value="InterPro"/>
</dbReference>
<keyword evidence="4" id="KW-1185">Reference proteome</keyword>
<dbReference type="AlphaFoldDB" id="A0A3L7AEQ4"/>
<reference evidence="3 4" key="1">
    <citation type="submission" date="2018-10" db="EMBL/GenBank/DDBJ databases">
        <title>Xanthobacter tagetidis genome sequencing and assembly.</title>
        <authorList>
            <person name="Maclea K.S."/>
            <person name="Goen A.E."/>
            <person name="Fatima S.A."/>
        </authorList>
    </citation>
    <scope>NUCLEOTIDE SEQUENCE [LARGE SCALE GENOMIC DNA]</scope>
    <source>
        <strain evidence="3 4">ATCC 700314</strain>
    </source>
</reference>
<dbReference type="EMBL" id="RCTF01000009">
    <property type="protein sequence ID" value="RLP78178.1"/>
    <property type="molecule type" value="Genomic_DNA"/>
</dbReference>
<dbReference type="InterPro" id="IPR036928">
    <property type="entry name" value="AS_sf"/>
</dbReference>